<dbReference type="Pfam" id="PF03480">
    <property type="entry name" value="DctP"/>
    <property type="match status" value="1"/>
</dbReference>
<evidence type="ECO:0000256" key="1">
    <source>
        <dbReference type="ARBA" id="ARBA00022729"/>
    </source>
</evidence>
<dbReference type="PANTHER" id="PTHR33376">
    <property type="match status" value="1"/>
</dbReference>
<evidence type="ECO:0000256" key="2">
    <source>
        <dbReference type="SAM" id="SignalP"/>
    </source>
</evidence>
<evidence type="ECO:0000313" key="4">
    <source>
        <dbReference type="Proteomes" id="UP000199657"/>
    </source>
</evidence>
<dbReference type="NCBIfam" id="TIGR01409">
    <property type="entry name" value="TAT_signal_seq"/>
    <property type="match status" value="1"/>
</dbReference>
<dbReference type="STRING" id="406100.SAMN04488052_10395"/>
<evidence type="ECO:0000313" key="3">
    <source>
        <dbReference type="EMBL" id="SEO80238.1"/>
    </source>
</evidence>
<feature type="chain" id="PRO_5011749309" evidence="2">
    <location>
        <begin position="26"/>
        <end position="352"/>
    </location>
</feature>
<organism evidence="3 4">
    <name type="scientific">Aquisalimonas asiatica</name>
    <dbReference type="NCBI Taxonomy" id="406100"/>
    <lineage>
        <taxon>Bacteria</taxon>
        <taxon>Pseudomonadati</taxon>
        <taxon>Pseudomonadota</taxon>
        <taxon>Gammaproteobacteria</taxon>
        <taxon>Chromatiales</taxon>
        <taxon>Ectothiorhodospiraceae</taxon>
        <taxon>Aquisalimonas</taxon>
    </lineage>
</organism>
<sequence>MTTDKSMSRRNFLKTTAAATAGATAAVGAPAVIASNNSFKWRMQTHWPTGTWYYEAVFEELARRVYEATDGELELETHRPGSIVSTGDTLRAVRRGTLDSAFTWPSYWIGEIPVAGHLNGNLATFESHEEMHFFFYEMGALDIIRDAYAAHGVYQVGPWSSGGIAIYARDPIQSVSDFEGFNIRSTGTAARVFQRMGAAPVSIDGGELYQALQTGVADGVHWGGVAAGWGMNLQEVNNYIMQPDLVAHTNGEVIVNLDKWNELGEDHKRVMHDAIRATSADSSAKFRHQDFKLMQEFVDDYDGEIIQMDEEVITEMRRHTMDVVDDISEDDPEYSGKVGDLLHEFMDMTGKL</sequence>
<keyword evidence="4" id="KW-1185">Reference proteome</keyword>
<dbReference type="Gene3D" id="3.40.190.170">
    <property type="entry name" value="Bacterial extracellular solute-binding protein, family 7"/>
    <property type="match status" value="1"/>
</dbReference>
<gene>
    <name evidence="3" type="ORF">SAMN04488052_10395</name>
</gene>
<dbReference type="CDD" id="cd13683">
    <property type="entry name" value="PBP2_TRAP_DctP6_7"/>
    <property type="match status" value="1"/>
</dbReference>
<feature type="signal peptide" evidence="2">
    <location>
        <begin position="1"/>
        <end position="25"/>
    </location>
</feature>
<dbReference type="Proteomes" id="UP000199657">
    <property type="component" value="Unassembled WGS sequence"/>
</dbReference>
<reference evidence="3 4" key="1">
    <citation type="submission" date="2016-10" db="EMBL/GenBank/DDBJ databases">
        <authorList>
            <person name="de Groot N.N."/>
        </authorList>
    </citation>
    <scope>NUCLEOTIDE SEQUENCE [LARGE SCALE GENOMIC DNA]</scope>
    <source>
        <strain evidence="3 4">CGMCC 1.6291</strain>
    </source>
</reference>
<dbReference type="PROSITE" id="PS51318">
    <property type="entry name" value="TAT"/>
    <property type="match status" value="1"/>
</dbReference>
<dbReference type="InterPro" id="IPR018389">
    <property type="entry name" value="DctP_fam"/>
</dbReference>
<dbReference type="AlphaFoldDB" id="A0A1H8SPI7"/>
<dbReference type="RefSeq" id="WP_091642939.1">
    <property type="nucleotide sequence ID" value="NZ_FOEG01000003.1"/>
</dbReference>
<dbReference type="NCBIfam" id="NF037995">
    <property type="entry name" value="TRAP_S1"/>
    <property type="match status" value="1"/>
</dbReference>
<dbReference type="PANTHER" id="PTHR33376:SF5">
    <property type="entry name" value="EXTRACYTOPLASMIC SOLUTE RECEPTOR PROTEIN"/>
    <property type="match status" value="1"/>
</dbReference>
<dbReference type="EMBL" id="FOEG01000003">
    <property type="protein sequence ID" value="SEO80238.1"/>
    <property type="molecule type" value="Genomic_DNA"/>
</dbReference>
<dbReference type="OrthoDB" id="9769667at2"/>
<dbReference type="Pfam" id="PF10518">
    <property type="entry name" value="TAT_signal"/>
    <property type="match status" value="1"/>
</dbReference>
<proteinExistence type="predicted"/>
<dbReference type="InterPro" id="IPR038404">
    <property type="entry name" value="TRAP_DctP_sf"/>
</dbReference>
<dbReference type="InterPro" id="IPR019546">
    <property type="entry name" value="TAT_signal_bac_arc"/>
</dbReference>
<name>A0A1H8SPI7_9GAMM</name>
<dbReference type="GO" id="GO:0055085">
    <property type="term" value="P:transmembrane transport"/>
    <property type="evidence" value="ECO:0007669"/>
    <property type="project" value="InterPro"/>
</dbReference>
<dbReference type="InterPro" id="IPR006311">
    <property type="entry name" value="TAT_signal"/>
</dbReference>
<accession>A0A1H8SPI7</accession>
<protein>
    <submittedName>
        <fullName evidence="3">Tat (Twin-arginine translocation) pathway signal sequence</fullName>
    </submittedName>
</protein>
<keyword evidence="1 2" id="KW-0732">Signal</keyword>